<feature type="domain" description="CHAT" evidence="3">
    <location>
        <begin position="615"/>
        <end position="887"/>
    </location>
</feature>
<dbReference type="Pfam" id="PF13374">
    <property type="entry name" value="TPR_10"/>
    <property type="match status" value="1"/>
</dbReference>
<proteinExistence type="predicted"/>
<evidence type="ECO:0000259" key="3">
    <source>
        <dbReference type="Pfam" id="PF12770"/>
    </source>
</evidence>
<gene>
    <name evidence="4" type="ORF">SAE01_27370</name>
</gene>
<name>A0A512BE48_9BACT</name>
<reference evidence="4 5" key="1">
    <citation type="submission" date="2019-07" db="EMBL/GenBank/DDBJ databases">
        <title>Whole genome shotgun sequence of Segetibacter aerophilus NBRC 106135.</title>
        <authorList>
            <person name="Hosoyama A."/>
            <person name="Uohara A."/>
            <person name="Ohji S."/>
            <person name="Ichikawa N."/>
        </authorList>
    </citation>
    <scope>NUCLEOTIDE SEQUENCE [LARGE SCALE GENOMIC DNA]</scope>
    <source>
        <strain evidence="4 5">NBRC 106135</strain>
    </source>
</reference>
<evidence type="ECO:0000313" key="4">
    <source>
        <dbReference type="EMBL" id="GEO10241.1"/>
    </source>
</evidence>
<dbReference type="AlphaFoldDB" id="A0A512BE48"/>
<dbReference type="InterPro" id="IPR019734">
    <property type="entry name" value="TPR_rpt"/>
</dbReference>
<dbReference type="InterPro" id="IPR024983">
    <property type="entry name" value="CHAT_dom"/>
</dbReference>
<dbReference type="PANTHER" id="PTHR10098">
    <property type="entry name" value="RAPSYN-RELATED"/>
    <property type="match status" value="1"/>
</dbReference>
<accession>A0A512BE48</accession>
<keyword evidence="2" id="KW-0472">Membrane</keyword>
<feature type="transmembrane region" description="Helical" evidence="2">
    <location>
        <begin position="895"/>
        <end position="914"/>
    </location>
</feature>
<evidence type="ECO:0000256" key="1">
    <source>
        <dbReference type="PROSITE-ProRule" id="PRU00339"/>
    </source>
</evidence>
<comment type="caution">
    <text evidence="4">The sequence shown here is derived from an EMBL/GenBank/DDBJ whole genome shotgun (WGS) entry which is preliminary data.</text>
</comment>
<keyword evidence="5" id="KW-1185">Reference proteome</keyword>
<dbReference type="Pfam" id="PF12770">
    <property type="entry name" value="CHAT"/>
    <property type="match status" value="1"/>
</dbReference>
<keyword evidence="2" id="KW-1133">Transmembrane helix</keyword>
<dbReference type="Pfam" id="PF13181">
    <property type="entry name" value="TPR_8"/>
    <property type="match status" value="1"/>
</dbReference>
<dbReference type="RefSeq" id="WP_147204345.1">
    <property type="nucleotide sequence ID" value="NZ_BJYT01000009.1"/>
</dbReference>
<sequence>MARQGLLLILLLLVVTIPRGQKKPKQADYKSIYHYAEELYRSGSATSTSDSLAIVAYHRVVQILSALPENDTILFDSYVKAAILEMTYRRDTAALLHFAASINVVKQKSHLPDSLLFQPYLYAGSIHYSLFNFDSSLYYYRQAENIVNKYPSIAESERLYNKLGVLFFETGDYRKSIVYFEKALSIVEAQSPADISFIVNYKNNIASALRKLRRYPEALNIYKSLITFGYNVEELHHNIGVCYLDAGDAKQAIKFLGRVEYSNEVKYNDLASAYIQLNKLDSATYFLQKAFDVYQKTSSNQKTKDYGITLKYEGDLLMAKHLPKQALQKYHSSIIQLDPDFNDPVAEHNPASFYGLHNSFLLFNTIKAKADAFAQLFAQTKDKQQLSSALDTYSSALALANHVEKMYRSDESKLFLEQNVSVAYKEAVKTAIQLFELTKDRLYLKKAFNIAENSKASVLQTDLHDLELNNIIGLPPKLIRDQNQLKANISKLNFQISQTTDTIAIEKLQNDLRDLEIQFSRLQDKLDNEPAYYQLKFTNKEVNIDTLQQKVLAKDEALISYYYYGNQLLCFYITREDFGYAGSNTTKNLFDNIVSLRRQLNGLETTDKKLVLNVSTDLYNNILRPVLPHISGKKRLLVIPYNELSYIPFEALAPTDNERPLLYKFAVSYNYSANFLSTNDNEKSKYETLAIAPFTLDSRNESLPRLSHSLQEVAGLKGKILIDKEATKQQFLKFYDQFPVIHLATHARANDSVPLQSYIEFFATKPLNDTSHRLYEPEIYHLDMKKTQLVILSACETGSGQLINEEGIISLSRAFSYAGCKSVITSLWKADDAATAFIINRVHHYLQKGLPKNEALQKAKIDYLENNEIDARFKTPDYWAHLVLIGNDEPIARGYYTFYLVIAITIIIVSVMVVRKSRTK</sequence>
<dbReference type="Gene3D" id="1.25.40.10">
    <property type="entry name" value="Tetratricopeptide repeat domain"/>
    <property type="match status" value="2"/>
</dbReference>
<evidence type="ECO:0000313" key="5">
    <source>
        <dbReference type="Proteomes" id="UP000321513"/>
    </source>
</evidence>
<protein>
    <recommendedName>
        <fullName evidence="3">CHAT domain-containing protein</fullName>
    </recommendedName>
</protein>
<dbReference type="EMBL" id="BJYT01000009">
    <property type="protein sequence ID" value="GEO10241.1"/>
    <property type="molecule type" value="Genomic_DNA"/>
</dbReference>
<dbReference type="SMART" id="SM00028">
    <property type="entry name" value="TPR"/>
    <property type="match status" value="5"/>
</dbReference>
<dbReference type="PANTHER" id="PTHR10098:SF108">
    <property type="entry name" value="TETRATRICOPEPTIDE REPEAT PROTEIN 28"/>
    <property type="match status" value="1"/>
</dbReference>
<dbReference type="InterPro" id="IPR011990">
    <property type="entry name" value="TPR-like_helical_dom_sf"/>
</dbReference>
<dbReference type="SUPFAM" id="SSF48452">
    <property type="entry name" value="TPR-like"/>
    <property type="match status" value="2"/>
</dbReference>
<evidence type="ECO:0000256" key="2">
    <source>
        <dbReference type="SAM" id="Phobius"/>
    </source>
</evidence>
<dbReference type="Proteomes" id="UP000321513">
    <property type="component" value="Unassembled WGS sequence"/>
</dbReference>
<feature type="repeat" description="TPR" evidence="1">
    <location>
        <begin position="157"/>
        <end position="190"/>
    </location>
</feature>
<dbReference type="PROSITE" id="PS50005">
    <property type="entry name" value="TPR"/>
    <property type="match status" value="1"/>
</dbReference>
<organism evidence="4 5">
    <name type="scientific">Segetibacter aerophilus</name>
    <dbReference type="NCBI Taxonomy" id="670293"/>
    <lineage>
        <taxon>Bacteria</taxon>
        <taxon>Pseudomonadati</taxon>
        <taxon>Bacteroidota</taxon>
        <taxon>Chitinophagia</taxon>
        <taxon>Chitinophagales</taxon>
        <taxon>Chitinophagaceae</taxon>
        <taxon>Segetibacter</taxon>
    </lineage>
</organism>
<keyword evidence="1" id="KW-0802">TPR repeat</keyword>
<keyword evidence="2" id="KW-0812">Transmembrane</keyword>
<dbReference type="OrthoDB" id="9771112at2"/>